<evidence type="ECO:0000313" key="1">
    <source>
        <dbReference type="EMBL" id="KAG2313920.1"/>
    </source>
</evidence>
<dbReference type="AlphaFoldDB" id="A0A8X7VN99"/>
<evidence type="ECO:0000313" key="2">
    <source>
        <dbReference type="Proteomes" id="UP000886595"/>
    </source>
</evidence>
<sequence length="99" mass="11280">MTSESSGSNRRRNCEARSCSPHRLEATPHMSFESRLESTRVFFVSNAPVPNPWSLRHVSESKYHELCIRGFLVQGILLLDDPTVAEARRIVENKPNDLN</sequence>
<dbReference type="EMBL" id="JAAMPC010000004">
    <property type="protein sequence ID" value="KAG2313920.1"/>
    <property type="molecule type" value="Genomic_DNA"/>
</dbReference>
<comment type="caution">
    <text evidence="1">The sequence shown here is derived from an EMBL/GenBank/DDBJ whole genome shotgun (WGS) entry which is preliminary data.</text>
</comment>
<protein>
    <submittedName>
        <fullName evidence="1">Uncharacterized protein</fullName>
    </submittedName>
</protein>
<proteinExistence type="predicted"/>
<reference evidence="1 2" key="1">
    <citation type="submission" date="2020-02" db="EMBL/GenBank/DDBJ databases">
        <authorList>
            <person name="Ma Q."/>
            <person name="Huang Y."/>
            <person name="Song X."/>
            <person name="Pei D."/>
        </authorList>
    </citation>
    <scope>NUCLEOTIDE SEQUENCE [LARGE SCALE GENOMIC DNA]</scope>
    <source>
        <strain evidence="1">Sxm20200214</strain>
        <tissue evidence="1">Leaf</tissue>
    </source>
</reference>
<organism evidence="1 2">
    <name type="scientific">Brassica carinata</name>
    <name type="common">Ethiopian mustard</name>
    <name type="synonym">Abyssinian cabbage</name>
    <dbReference type="NCBI Taxonomy" id="52824"/>
    <lineage>
        <taxon>Eukaryota</taxon>
        <taxon>Viridiplantae</taxon>
        <taxon>Streptophyta</taxon>
        <taxon>Embryophyta</taxon>
        <taxon>Tracheophyta</taxon>
        <taxon>Spermatophyta</taxon>
        <taxon>Magnoliopsida</taxon>
        <taxon>eudicotyledons</taxon>
        <taxon>Gunneridae</taxon>
        <taxon>Pentapetalae</taxon>
        <taxon>rosids</taxon>
        <taxon>malvids</taxon>
        <taxon>Brassicales</taxon>
        <taxon>Brassicaceae</taxon>
        <taxon>Brassiceae</taxon>
        <taxon>Brassica</taxon>
    </lineage>
</organism>
<keyword evidence="2" id="KW-1185">Reference proteome</keyword>
<gene>
    <name evidence="1" type="ORF">Bca52824_017042</name>
</gene>
<name>A0A8X7VN99_BRACI</name>
<dbReference type="Proteomes" id="UP000886595">
    <property type="component" value="Unassembled WGS sequence"/>
</dbReference>
<accession>A0A8X7VN99</accession>